<dbReference type="Proteomes" id="UP000266743">
    <property type="component" value="Chromosome 2"/>
</dbReference>
<dbReference type="GO" id="GO:0098552">
    <property type="term" value="C:side of membrane"/>
    <property type="evidence" value="ECO:0007669"/>
    <property type="project" value="UniProtKB-KW"/>
</dbReference>
<organism evidence="11 12">
    <name type="scientific">Trypanosoma brucei equiperdum</name>
    <dbReference type="NCBI Taxonomy" id="630700"/>
    <lineage>
        <taxon>Eukaryota</taxon>
        <taxon>Discoba</taxon>
        <taxon>Euglenozoa</taxon>
        <taxon>Kinetoplastea</taxon>
        <taxon>Metakinetoplastina</taxon>
        <taxon>Trypanosomatida</taxon>
        <taxon>Trypanosomatidae</taxon>
        <taxon>Trypanosoma</taxon>
    </lineage>
</organism>
<evidence type="ECO:0000256" key="6">
    <source>
        <dbReference type="ARBA" id="ARBA00023136"/>
    </source>
</evidence>
<keyword evidence="5" id="KW-0732">Signal</keyword>
<keyword evidence="7" id="KW-0325">Glycoprotein</keyword>
<comment type="caution">
    <text evidence="11">The sequence shown here is derived from an EMBL/GenBank/DDBJ whole genome shotgun (WGS) entry which is preliminary data.</text>
</comment>
<keyword evidence="8" id="KW-0449">Lipoprotein</keyword>
<comment type="function">
    <text evidence="1">VSG forms a coat on the surface of the parasite. The trypanosome evades the immune response of the host by expressing a series of antigenically distinct VSGs from an estimated 1000 VSG genes.</text>
</comment>
<accession>A0A3L6LEI7</accession>
<evidence type="ECO:0000256" key="1">
    <source>
        <dbReference type="ARBA" id="ARBA00002523"/>
    </source>
</evidence>
<evidence type="ECO:0000256" key="4">
    <source>
        <dbReference type="ARBA" id="ARBA00022622"/>
    </source>
</evidence>
<evidence type="ECO:0000259" key="10">
    <source>
        <dbReference type="Pfam" id="PF13206"/>
    </source>
</evidence>
<evidence type="ECO:0000313" key="12">
    <source>
        <dbReference type="Proteomes" id="UP000266743"/>
    </source>
</evidence>
<dbReference type="AlphaFoldDB" id="A0A3L6LEI7"/>
<evidence type="ECO:0000313" key="11">
    <source>
        <dbReference type="EMBL" id="RHW74071.1"/>
    </source>
</evidence>
<sequence length="101" mass="11064">MCVSYKDQLKKGGTGIRWVNELALEADTLKTAETAKLEARAVAAELTALSRGAWKLYAEASNDNSAIERNSEATTQKQPQQQEEAKKIAMPQKATKKPVKS</sequence>
<gene>
    <name evidence="11" type="ORF">DPX39_020029700</name>
</gene>
<comment type="subcellular location">
    <subcellularLocation>
        <location evidence="2">Cell membrane</location>
        <topology evidence="2">Lipid-anchor</topology>
        <topology evidence="2">GPI-anchor</topology>
    </subcellularLocation>
</comment>
<feature type="region of interest" description="Disordered" evidence="9">
    <location>
        <begin position="65"/>
        <end position="101"/>
    </location>
</feature>
<keyword evidence="6" id="KW-0472">Membrane</keyword>
<evidence type="ECO:0000256" key="2">
    <source>
        <dbReference type="ARBA" id="ARBA00004609"/>
    </source>
</evidence>
<evidence type="ECO:0000256" key="8">
    <source>
        <dbReference type="ARBA" id="ARBA00023288"/>
    </source>
</evidence>
<dbReference type="EMBL" id="QSBY01000002">
    <property type="protein sequence ID" value="RHW74071.1"/>
    <property type="molecule type" value="Genomic_DNA"/>
</dbReference>
<reference evidence="11 12" key="1">
    <citation type="submission" date="2018-09" db="EMBL/GenBank/DDBJ databases">
        <title>whole genome sequence of T. equiperdum IVM-t1 strain.</title>
        <authorList>
            <person name="Suganuma K."/>
        </authorList>
    </citation>
    <scope>NUCLEOTIDE SEQUENCE [LARGE SCALE GENOMIC DNA]</scope>
    <source>
        <strain evidence="11 12">IVM-t1</strain>
    </source>
</reference>
<feature type="domain" description="Trypanosome variant surface glycoprotein B-type N-terminal" evidence="10">
    <location>
        <begin position="1"/>
        <end position="47"/>
    </location>
</feature>
<dbReference type="Pfam" id="PF13206">
    <property type="entry name" value="VSG_B"/>
    <property type="match status" value="1"/>
</dbReference>
<evidence type="ECO:0000256" key="9">
    <source>
        <dbReference type="SAM" id="MobiDB-lite"/>
    </source>
</evidence>
<evidence type="ECO:0000256" key="5">
    <source>
        <dbReference type="ARBA" id="ARBA00022729"/>
    </source>
</evidence>
<protein>
    <submittedName>
        <fullName evidence="11">Trypanosomal VSG domain containing protein</fullName>
    </submittedName>
</protein>
<keyword evidence="3" id="KW-1003">Cell membrane</keyword>
<keyword evidence="4" id="KW-0336">GPI-anchor</keyword>
<name>A0A3L6LEI7_9TRYP</name>
<dbReference type="InterPro" id="IPR025932">
    <property type="entry name" value="Trypano_VSG_B_N_dom"/>
</dbReference>
<dbReference type="GO" id="GO:0005886">
    <property type="term" value="C:plasma membrane"/>
    <property type="evidence" value="ECO:0007669"/>
    <property type="project" value="UniProtKB-SubCell"/>
</dbReference>
<feature type="compositionally biased region" description="Low complexity" evidence="9">
    <location>
        <begin position="72"/>
        <end position="82"/>
    </location>
</feature>
<evidence type="ECO:0000256" key="3">
    <source>
        <dbReference type="ARBA" id="ARBA00022475"/>
    </source>
</evidence>
<proteinExistence type="predicted"/>
<evidence type="ECO:0000256" key="7">
    <source>
        <dbReference type="ARBA" id="ARBA00023180"/>
    </source>
</evidence>